<reference evidence="1 2" key="1">
    <citation type="journal article" date="2015" name="Nature">
        <title>rRNA introns, odd ribosomes, and small enigmatic genomes across a large radiation of phyla.</title>
        <authorList>
            <person name="Brown C.T."/>
            <person name="Hug L.A."/>
            <person name="Thomas B.C."/>
            <person name="Sharon I."/>
            <person name="Castelle C.J."/>
            <person name="Singh A."/>
            <person name="Wilkins M.J."/>
            <person name="Williams K.H."/>
            <person name="Banfield J.F."/>
        </authorList>
    </citation>
    <scope>NUCLEOTIDE SEQUENCE [LARGE SCALE GENOMIC DNA]</scope>
</reference>
<comment type="caution">
    <text evidence="1">The sequence shown here is derived from an EMBL/GenBank/DDBJ whole genome shotgun (WGS) entry which is preliminary data.</text>
</comment>
<gene>
    <name evidence="1" type="ORF">UW84_C0040G0001</name>
</gene>
<evidence type="ECO:0000313" key="1">
    <source>
        <dbReference type="EMBL" id="KKT85177.1"/>
    </source>
</evidence>
<protein>
    <submittedName>
        <fullName evidence="1">Uncharacterized protein</fullName>
    </submittedName>
</protein>
<proteinExistence type="predicted"/>
<name>A0A0G1MWN2_9BACT</name>
<accession>A0A0G1MWN2</accession>
<organism evidence="1 2">
    <name type="scientific">Candidatus Collierbacteria bacterium GW2011_GWA2_44_99</name>
    <dbReference type="NCBI Taxonomy" id="1618380"/>
    <lineage>
        <taxon>Bacteria</taxon>
        <taxon>Candidatus Collieribacteriota</taxon>
    </lineage>
</organism>
<dbReference type="AlphaFoldDB" id="A0A0G1MWN2"/>
<evidence type="ECO:0000313" key="2">
    <source>
        <dbReference type="Proteomes" id="UP000034797"/>
    </source>
</evidence>
<dbReference type="Gene3D" id="2.60.40.10">
    <property type="entry name" value="Immunoglobulins"/>
    <property type="match status" value="1"/>
</dbReference>
<dbReference type="InterPro" id="IPR013783">
    <property type="entry name" value="Ig-like_fold"/>
</dbReference>
<sequence>IDDLIIQSSAEGTFSAQINLIAGENTITVTTLLPDYSTESESITIIQSTTLPE</sequence>
<feature type="non-terminal residue" evidence="1">
    <location>
        <position position="1"/>
    </location>
</feature>
<dbReference type="Proteomes" id="UP000034797">
    <property type="component" value="Unassembled WGS sequence"/>
</dbReference>
<dbReference type="EMBL" id="LCJW01000040">
    <property type="protein sequence ID" value="KKT85177.1"/>
    <property type="molecule type" value="Genomic_DNA"/>
</dbReference>